<keyword evidence="2" id="KW-0677">Repeat</keyword>
<feature type="disulfide bond" evidence="4">
    <location>
        <begin position="395"/>
        <end position="404"/>
    </location>
</feature>
<evidence type="ECO:0000259" key="5">
    <source>
        <dbReference type="PROSITE" id="PS50026"/>
    </source>
</evidence>
<dbReference type="InterPro" id="IPR057627">
    <property type="entry name" value="FN-plug_TEN1-4"/>
</dbReference>
<feature type="domain" description="EGF-like" evidence="5">
    <location>
        <begin position="370"/>
        <end position="405"/>
    </location>
</feature>
<reference evidence="6 7" key="1">
    <citation type="submission" date="2022-01" db="EMBL/GenBank/DDBJ databases">
        <title>A high-quality chromosome-level genome assembly of rohu carp, Labeo rohita.</title>
        <authorList>
            <person name="Arick M.A. II"/>
            <person name="Hsu C.-Y."/>
            <person name="Magbanua Z."/>
            <person name="Pechanova O."/>
            <person name="Grover C."/>
            <person name="Miller E."/>
            <person name="Thrash A."/>
            <person name="Ezzel L."/>
            <person name="Alam S."/>
            <person name="Benzie J."/>
            <person name="Hamilton M."/>
            <person name="Karsi A."/>
            <person name="Lawrence M.L."/>
            <person name="Peterson D.G."/>
        </authorList>
    </citation>
    <scope>NUCLEOTIDE SEQUENCE [LARGE SCALE GENOMIC DNA]</scope>
    <source>
        <strain evidence="7">BAU-BD-2019</strain>
        <tissue evidence="6">Blood</tissue>
    </source>
</reference>
<dbReference type="Pfam" id="PF25021">
    <property type="entry name" value="TEN_NHL"/>
    <property type="match status" value="1"/>
</dbReference>
<comment type="caution">
    <text evidence="6">The sequence shown here is derived from an EMBL/GenBank/DDBJ whole genome shotgun (WGS) entry which is preliminary data.</text>
</comment>
<sequence length="997" mass="110224">MSKEDQPLPGADFTFTPVHLPGLNTTQPDKEVIQRGRVIERGEVAVGTQLVQAIPPGLFWRFHITVHHPEYVKFNISLTRDALLGIYGRRNIPPTHTQFDFVKLLDGRQLIKQDSRNVKIPNPPPRSLLVSALQETGFVEYLDVGTWYLAFYNDGRKMEQVVTLAQCCVVVTAIMRKVCVCVMLDGRGRSVRWRKASVSIPPVPTMENVSTESVCVLLLSRAITVSKWTAWTPCARVAVCVCVASVCAPQAGEVRAVRRHFLPVKNNVQVMERTKPRQGGVCANRDGVVTTAPWRFAPFPAAPIVCVLLAAANARRGGRGLLVTNRRAIQSVKSMENAGMDNVSVSLLNHVPLIVALMMRTVSHYLDLFDKDACPGLCNGNGRCTLEQSGWHCVCQSGWSGPGCNVVMETECNDSKDNDNDGLMDCVDPDCCSQQVCVSAPLCQGSPDPRDIIQQSHAPFETRPSRQFFERVRFLIGRDSTHILPGDLPFDSSRVCVIRGQVLASDGTPLVGVNVTFQHNPEYGYTLSRQDGSFDLLAVGGISVTLLFQRAPFLSQIRSVWLPWNQFMVLDRVFMERAESKPPVCDLKNLISPHAIVLSAPLPRFAADCEDRGTVVPELQAVQEEVVIPATVLKLSYLSSRAPGYRSLLRVVLTHSTLPPGLAKVHLSVAVQGRQLLKSFPAAPNLIYVFSWNKTDIYGQQVTGLVQAHVSVGYEYESCLDVVLWEKRVAQLQGFELMPSNLGGWTLNHHHMAVCIILFFSILHKGNGENVFISQQPLVISTVMGTGAVRAIPCPNCNGPAAEQKLFAPIALACGSDGSVYVGDFNYIRRILPNGFAITILELSCLFMKYYFCTRPCLIIVSMHGISMCVMMYPSVCIIVCAPTYVCICVSGDTFWCGRQTASSATPQSPVYRLDLARFINGAPHREGVRVRDRPLPHRLTLTKRTVILYLCVRVCVCTQYYIPQQGGNPTFSLLLEITLLIKPKSDSTSQRLKRTL</sequence>
<comment type="caution">
    <text evidence="4">Lacks conserved residue(s) required for the propagation of feature annotation.</text>
</comment>
<dbReference type="InterPro" id="IPR051216">
    <property type="entry name" value="Teneurin"/>
</dbReference>
<evidence type="ECO:0000313" key="6">
    <source>
        <dbReference type="EMBL" id="KAI2664847.1"/>
    </source>
</evidence>
<dbReference type="PROSITE" id="PS01186">
    <property type="entry name" value="EGF_2"/>
    <property type="match status" value="1"/>
</dbReference>
<gene>
    <name evidence="6" type="ORF">H4Q32_003156</name>
</gene>
<dbReference type="Pfam" id="PF25020">
    <property type="entry name" value="TTR_TEN1-4"/>
    <property type="match status" value="1"/>
</dbReference>
<dbReference type="Pfam" id="PF23106">
    <property type="entry name" value="EGF_Teneurin"/>
    <property type="match status" value="1"/>
</dbReference>
<keyword evidence="1 4" id="KW-0245">EGF-like domain</keyword>
<dbReference type="InterPro" id="IPR057629">
    <property type="entry name" value="Teneurin1-4_GBD"/>
</dbReference>
<evidence type="ECO:0000256" key="1">
    <source>
        <dbReference type="ARBA" id="ARBA00022536"/>
    </source>
</evidence>
<feature type="disulfide bond" evidence="4">
    <location>
        <begin position="374"/>
        <end position="384"/>
    </location>
</feature>
<evidence type="ECO:0000256" key="3">
    <source>
        <dbReference type="ARBA" id="ARBA00023157"/>
    </source>
</evidence>
<dbReference type="InterPro" id="IPR056820">
    <property type="entry name" value="TEN_TTR-like"/>
</dbReference>
<dbReference type="InterPro" id="IPR000742">
    <property type="entry name" value="EGF"/>
</dbReference>
<dbReference type="PANTHER" id="PTHR11219">
    <property type="entry name" value="TENEURIN AND N-ACETYLGLUCOSAMINE-1-PHOSPHODIESTER ALPHA-N-ACETYLGLUCOSAMINIDASE"/>
    <property type="match status" value="1"/>
</dbReference>
<proteinExistence type="predicted"/>
<accession>A0ABQ8MPT6</accession>
<name>A0ABQ8MPT6_LABRO</name>
<dbReference type="InterPro" id="IPR056822">
    <property type="entry name" value="TEN_NHL"/>
</dbReference>
<dbReference type="PANTHER" id="PTHR11219:SF7">
    <property type="entry name" value="TENEURIN-1"/>
    <property type="match status" value="1"/>
</dbReference>
<dbReference type="SUPFAM" id="SSF49464">
    <property type="entry name" value="Carboxypeptidase regulatory domain-like"/>
    <property type="match status" value="1"/>
</dbReference>
<dbReference type="PROSITE" id="PS00022">
    <property type="entry name" value="EGF_1"/>
    <property type="match status" value="1"/>
</dbReference>
<evidence type="ECO:0000256" key="4">
    <source>
        <dbReference type="PROSITE-ProRule" id="PRU00076"/>
    </source>
</evidence>
<dbReference type="EMBL" id="JACTAM010000005">
    <property type="protein sequence ID" value="KAI2664847.1"/>
    <property type="molecule type" value="Genomic_DNA"/>
</dbReference>
<dbReference type="Proteomes" id="UP000830375">
    <property type="component" value="Unassembled WGS sequence"/>
</dbReference>
<dbReference type="PROSITE" id="PS50026">
    <property type="entry name" value="EGF_3"/>
    <property type="match status" value="1"/>
</dbReference>
<dbReference type="Gene3D" id="2.10.25.10">
    <property type="entry name" value="Laminin"/>
    <property type="match status" value="1"/>
</dbReference>
<organism evidence="6 7">
    <name type="scientific">Labeo rohita</name>
    <name type="common">Indian major carp</name>
    <name type="synonym">Cyprinus rohita</name>
    <dbReference type="NCBI Taxonomy" id="84645"/>
    <lineage>
        <taxon>Eukaryota</taxon>
        <taxon>Metazoa</taxon>
        <taxon>Chordata</taxon>
        <taxon>Craniata</taxon>
        <taxon>Vertebrata</taxon>
        <taxon>Euteleostomi</taxon>
        <taxon>Actinopterygii</taxon>
        <taxon>Neopterygii</taxon>
        <taxon>Teleostei</taxon>
        <taxon>Ostariophysi</taxon>
        <taxon>Cypriniformes</taxon>
        <taxon>Cyprinidae</taxon>
        <taxon>Labeoninae</taxon>
        <taxon>Labeonini</taxon>
        <taxon>Labeo</taxon>
    </lineage>
</organism>
<keyword evidence="3 4" id="KW-1015">Disulfide bond</keyword>
<protein>
    <submittedName>
        <fullName evidence="6">Teneurin-1</fullName>
    </submittedName>
</protein>
<dbReference type="Pfam" id="PF23093">
    <property type="entry name" value="GBD_Tenm3"/>
    <property type="match status" value="1"/>
</dbReference>
<evidence type="ECO:0000313" key="7">
    <source>
        <dbReference type="Proteomes" id="UP000830375"/>
    </source>
</evidence>
<evidence type="ECO:0000256" key="2">
    <source>
        <dbReference type="ARBA" id="ARBA00022737"/>
    </source>
</evidence>
<dbReference type="CDD" id="cd00054">
    <property type="entry name" value="EGF_CA"/>
    <property type="match status" value="1"/>
</dbReference>
<dbReference type="InterPro" id="IPR008969">
    <property type="entry name" value="CarboxyPept-like_regulatory"/>
</dbReference>
<keyword evidence="7" id="KW-1185">Reference proteome</keyword>
<dbReference type="Pfam" id="PF24329">
    <property type="entry name" value="FN-plug_TEN1-4"/>
    <property type="match status" value="1"/>
</dbReference>